<dbReference type="PANTHER" id="PTHR30126">
    <property type="entry name" value="HTH-TYPE TRANSCRIPTIONAL REGULATOR"/>
    <property type="match status" value="1"/>
</dbReference>
<evidence type="ECO:0000313" key="6">
    <source>
        <dbReference type="EMBL" id="QZN94178.1"/>
    </source>
</evidence>
<organism evidence="6 7">
    <name type="scientific">Symbiopectobacterium purcellii</name>
    <dbReference type="NCBI Taxonomy" id="2871826"/>
    <lineage>
        <taxon>Bacteria</taxon>
        <taxon>Pseudomonadati</taxon>
        <taxon>Pseudomonadota</taxon>
        <taxon>Gammaproteobacteria</taxon>
        <taxon>Enterobacterales</taxon>
        <taxon>Enterobacteriaceae</taxon>
    </lineage>
</organism>
<evidence type="ECO:0000256" key="4">
    <source>
        <dbReference type="ARBA" id="ARBA00023163"/>
    </source>
</evidence>
<keyword evidence="4" id="KW-0804">Transcription</keyword>
<evidence type="ECO:0000256" key="1">
    <source>
        <dbReference type="ARBA" id="ARBA00009437"/>
    </source>
</evidence>
<dbReference type="InterPro" id="IPR000847">
    <property type="entry name" value="LysR_HTH_N"/>
</dbReference>
<feature type="domain" description="HTH lysR-type" evidence="5">
    <location>
        <begin position="6"/>
        <end position="63"/>
    </location>
</feature>
<dbReference type="Gene3D" id="1.10.10.10">
    <property type="entry name" value="Winged helix-like DNA-binding domain superfamily/Winged helix DNA-binding domain"/>
    <property type="match status" value="1"/>
</dbReference>
<protein>
    <submittedName>
        <fullName evidence="6">LysR family transcriptional regulator</fullName>
    </submittedName>
</protein>
<accession>A0ABX9AGD8</accession>
<dbReference type="SUPFAM" id="SSF46785">
    <property type="entry name" value="Winged helix' DNA-binding domain"/>
    <property type="match status" value="1"/>
</dbReference>
<evidence type="ECO:0000313" key="7">
    <source>
        <dbReference type="Proteomes" id="UP000825886"/>
    </source>
</evidence>
<gene>
    <name evidence="6" type="ORF">K6K13_12350</name>
</gene>
<reference evidence="6 7" key="1">
    <citation type="submission" date="2021-08" db="EMBL/GenBank/DDBJ databases">
        <title>Culture and genomic analysis of Symbiopectobacterium purcellii sp. nov. gen. nov., isolated from the leafhopper Empoasca decipiens.</title>
        <authorList>
            <person name="Nadal-Jimenez P."/>
            <person name="Siozios S."/>
            <person name="Halliday N."/>
            <person name="Camara M."/>
            <person name="Hurst G.D.D."/>
        </authorList>
    </citation>
    <scope>NUCLEOTIDE SEQUENCE [LARGE SCALE GENOMIC DNA]</scope>
    <source>
        <strain evidence="6 7">SyEd1</strain>
    </source>
</reference>
<dbReference type="SUPFAM" id="SSF53850">
    <property type="entry name" value="Periplasmic binding protein-like II"/>
    <property type="match status" value="1"/>
</dbReference>
<dbReference type="RefSeq" id="WP_222157308.1">
    <property type="nucleotide sequence ID" value="NZ_CP081864.1"/>
</dbReference>
<comment type="similarity">
    <text evidence="1">Belongs to the LysR transcriptional regulatory family.</text>
</comment>
<dbReference type="EMBL" id="CP081864">
    <property type="protein sequence ID" value="QZN94178.1"/>
    <property type="molecule type" value="Genomic_DNA"/>
</dbReference>
<dbReference type="PROSITE" id="PS50931">
    <property type="entry name" value="HTH_LYSR"/>
    <property type="match status" value="1"/>
</dbReference>
<dbReference type="Gene3D" id="3.40.190.10">
    <property type="entry name" value="Periplasmic binding protein-like II"/>
    <property type="match status" value="1"/>
</dbReference>
<dbReference type="InterPro" id="IPR005119">
    <property type="entry name" value="LysR_subst-bd"/>
</dbReference>
<sequence>MRLDKMEIRWLKLFCIIVEKRGVTNAQNATGLSQPVLSHYISRLEDSLGVVLCERGRGGFALTSEGDVVYQEAKAVTATLDDFANRLAAIKQQLIGTVKIGCLDNTVTHPSNVISHSIRTLYQKSADAKVILTIGDYDTLMEKLMNGSIDVMLSILPDDIPPDVFFQPVFIEQSYFYTIAENANRIQQEWRSGTLDPDMLLIAGHALNQISKQLGPIAKKGLQHVAWHLESSLLLLLAGTHIGYLPDHYAASWVEQGKLTAIAPDELNLTSIFYLIRNARQRLSPVAEALWNNIVEAGKSSLANLT</sequence>
<name>A0ABX9AGD8_9ENTR</name>
<proteinExistence type="inferred from homology"/>
<dbReference type="InterPro" id="IPR036388">
    <property type="entry name" value="WH-like_DNA-bd_sf"/>
</dbReference>
<keyword evidence="3" id="KW-0238">DNA-binding</keyword>
<keyword evidence="2" id="KW-0805">Transcription regulation</keyword>
<keyword evidence="7" id="KW-1185">Reference proteome</keyword>
<evidence type="ECO:0000256" key="3">
    <source>
        <dbReference type="ARBA" id="ARBA00023125"/>
    </source>
</evidence>
<dbReference type="Pfam" id="PF00126">
    <property type="entry name" value="HTH_1"/>
    <property type="match status" value="1"/>
</dbReference>
<dbReference type="Pfam" id="PF03466">
    <property type="entry name" value="LysR_substrate"/>
    <property type="match status" value="1"/>
</dbReference>
<dbReference type="PANTHER" id="PTHR30126:SF98">
    <property type="entry name" value="HTH-TYPE TRANSCRIPTIONAL ACTIVATOR BAUR"/>
    <property type="match status" value="1"/>
</dbReference>
<evidence type="ECO:0000259" key="5">
    <source>
        <dbReference type="PROSITE" id="PS50931"/>
    </source>
</evidence>
<evidence type="ECO:0000256" key="2">
    <source>
        <dbReference type="ARBA" id="ARBA00023015"/>
    </source>
</evidence>
<dbReference type="Proteomes" id="UP000825886">
    <property type="component" value="Chromosome"/>
</dbReference>
<dbReference type="InterPro" id="IPR036390">
    <property type="entry name" value="WH_DNA-bd_sf"/>
</dbReference>